<dbReference type="SMART" id="SM00226">
    <property type="entry name" value="LMWPc"/>
    <property type="match status" value="1"/>
</dbReference>
<evidence type="ECO:0000259" key="2">
    <source>
        <dbReference type="PROSITE" id="PS51186"/>
    </source>
</evidence>
<keyword evidence="1" id="KW-0059">Arsenical resistance</keyword>
<keyword evidence="4" id="KW-1185">Reference proteome</keyword>
<dbReference type="Gene3D" id="3.40.630.30">
    <property type="match status" value="1"/>
</dbReference>
<dbReference type="InterPro" id="IPR023485">
    <property type="entry name" value="Ptyr_pPase"/>
</dbReference>
<reference evidence="3 4" key="1">
    <citation type="submission" date="2018-02" db="EMBL/GenBank/DDBJ databases">
        <title>Genomic analysis of the strain RR4-38 isolated from a seawater recirculating aquaculture system.</title>
        <authorList>
            <person name="Kim Y.-S."/>
            <person name="Jang Y.H."/>
            <person name="Kim K.-H."/>
        </authorList>
    </citation>
    <scope>NUCLEOTIDE SEQUENCE [LARGE SCALE GENOMIC DNA]</scope>
    <source>
        <strain evidence="3 4">RR4-38</strain>
    </source>
</reference>
<protein>
    <recommendedName>
        <fullName evidence="2">N-acetyltransferase domain-containing protein</fullName>
    </recommendedName>
</protein>
<gene>
    <name evidence="3" type="ORF">C5O00_04190</name>
</gene>
<dbReference type="SUPFAM" id="SSF52788">
    <property type="entry name" value="Phosphotyrosine protein phosphatases I"/>
    <property type="match status" value="1"/>
</dbReference>
<dbReference type="Proteomes" id="UP000238442">
    <property type="component" value="Chromosome"/>
</dbReference>
<dbReference type="GO" id="GO:0016747">
    <property type="term" value="F:acyltransferase activity, transferring groups other than amino-acyl groups"/>
    <property type="evidence" value="ECO:0007669"/>
    <property type="project" value="InterPro"/>
</dbReference>
<dbReference type="GO" id="GO:0046685">
    <property type="term" value="P:response to arsenic-containing substance"/>
    <property type="evidence" value="ECO:0007669"/>
    <property type="project" value="UniProtKB-KW"/>
</dbReference>
<dbReference type="Gene3D" id="3.40.50.2300">
    <property type="match status" value="1"/>
</dbReference>
<dbReference type="CDD" id="cd04301">
    <property type="entry name" value="NAT_SF"/>
    <property type="match status" value="1"/>
</dbReference>
<evidence type="ECO:0000313" key="3">
    <source>
        <dbReference type="EMBL" id="AVI50404.1"/>
    </source>
</evidence>
<evidence type="ECO:0000256" key="1">
    <source>
        <dbReference type="ARBA" id="ARBA00022849"/>
    </source>
</evidence>
<dbReference type="Pfam" id="PF01451">
    <property type="entry name" value="LMWPc"/>
    <property type="match status" value="1"/>
</dbReference>
<dbReference type="InterPro" id="IPR016181">
    <property type="entry name" value="Acyl_CoA_acyltransferase"/>
</dbReference>
<sequence length="300" mass="34131">MQILPLQKEHYPQVARIYKEGLATGIATFETEVPDWETWNKKFLPHGRFVIEENHEVVAWCALSPTSPRAVYKGVVENTVYVGAAHQRKGYGRMLLEHLIEFCETEGYWTLQAAIFPQNRASIKLHEDCGFRVLGIREKIAQRHGVWHDNVLMERRSKKVKFIKNVLVLCTGNSCRSQMAHGYLKGMAKKKAQIYSAGVEIHGLNLNAVSIMAEDGVDISSHTSNHIEDYEGISWDFIITVCDQAHENCPIIKAPNAVRLHQNFSDPSKITGSNKEIHAAFLKTRNAIKEYCRKFIETNL</sequence>
<dbReference type="AlphaFoldDB" id="A0A2S0HV26"/>
<dbReference type="KEGG" id="aue:C5O00_04190"/>
<dbReference type="EMBL" id="CP027062">
    <property type="protein sequence ID" value="AVI50404.1"/>
    <property type="molecule type" value="Genomic_DNA"/>
</dbReference>
<accession>A0A2S0HV26</accession>
<feature type="domain" description="N-acetyltransferase" evidence="2">
    <location>
        <begin position="1"/>
        <end position="158"/>
    </location>
</feature>
<evidence type="ECO:0000313" key="4">
    <source>
        <dbReference type="Proteomes" id="UP000238442"/>
    </source>
</evidence>
<dbReference type="RefSeq" id="WP_105215217.1">
    <property type="nucleotide sequence ID" value="NZ_CP027062.1"/>
</dbReference>
<dbReference type="SUPFAM" id="SSF55729">
    <property type="entry name" value="Acyl-CoA N-acyltransferases (Nat)"/>
    <property type="match status" value="1"/>
</dbReference>
<dbReference type="InterPro" id="IPR036196">
    <property type="entry name" value="Ptyr_pPase_sf"/>
</dbReference>
<name>A0A2S0HV26_9FLAO</name>
<proteinExistence type="predicted"/>
<dbReference type="PANTHER" id="PTHR43428">
    <property type="entry name" value="ARSENATE REDUCTASE"/>
    <property type="match status" value="1"/>
</dbReference>
<organism evidence="3 4">
    <name type="scientific">Pukyongia salina</name>
    <dbReference type="NCBI Taxonomy" id="2094025"/>
    <lineage>
        <taxon>Bacteria</taxon>
        <taxon>Pseudomonadati</taxon>
        <taxon>Bacteroidota</taxon>
        <taxon>Flavobacteriia</taxon>
        <taxon>Flavobacteriales</taxon>
        <taxon>Flavobacteriaceae</taxon>
        <taxon>Pukyongia</taxon>
    </lineage>
</organism>
<dbReference type="OrthoDB" id="9799096at2"/>
<dbReference type="Pfam" id="PF00583">
    <property type="entry name" value="Acetyltransf_1"/>
    <property type="match status" value="1"/>
</dbReference>
<dbReference type="CDD" id="cd16345">
    <property type="entry name" value="LMWP_ArsC"/>
    <property type="match status" value="1"/>
</dbReference>
<dbReference type="PANTHER" id="PTHR43428:SF1">
    <property type="entry name" value="ARSENATE REDUCTASE"/>
    <property type="match status" value="1"/>
</dbReference>
<dbReference type="InterPro" id="IPR000182">
    <property type="entry name" value="GNAT_dom"/>
</dbReference>
<dbReference type="PROSITE" id="PS51186">
    <property type="entry name" value="GNAT"/>
    <property type="match status" value="1"/>
</dbReference>